<keyword evidence="2" id="KW-0378">Hydrolase</keyword>
<gene>
    <name evidence="2" type="ORF">H1S06_05925</name>
</gene>
<organism evidence="2 3">
    <name type="scientific">Marinobacterium marinum</name>
    <dbReference type="NCBI Taxonomy" id="2756129"/>
    <lineage>
        <taxon>Bacteria</taxon>
        <taxon>Pseudomonadati</taxon>
        <taxon>Pseudomonadota</taxon>
        <taxon>Gammaproteobacteria</taxon>
        <taxon>Oceanospirillales</taxon>
        <taxon>Oceanospirillaceae</taxon>
        <taxon>Marinobacterium</taxon>
    </lineage>
</organism>
<dbReference type="PANTHER" id="PTHR36837">
    <property type="entry name" value="POLY(3-HYDROXYALKANOATE) POLYMERASE SUBUNIT PHAC"/>
    <property type="match status" value="1"/>
</dbReference>
<evidence type="ECO:0000313" key="3">
    <source>
        <dbReference type="Proteomes" id="UP000538931"/>
    </source>
</evidence>
<dbReference type="InterPro" id="IPR000073">
    <property type="entry name" value="AB_hydrolase_1"/>
</dbReference>
<dbReference type="InterPro" id="IPR051321">
    <property type="entry name" value="PHA/PHB_synthase"/>
</dbReference>
<evidence type="ECO:0000259" key="1">
    <source>
        <dbReference type="Pfam" id="PF00561"/>
    </source>
</evidence>
<dbReference type="InterPro" id="IPR029058">
    <property type="entry name" value="AB_hydrolase_fold"/>
</dbReference>
<proteinExistence type="predicted"/>
<accession>A0A7W1WXB4</accession>
<dbReference type="AlphaFoldDB" id="A0A7W1WXB4"/>
<dbReference type="Gene3D" id="3.40.50.1820">
    <property type="entry name" value="alpha/beta hydrolase"/>
    <property type="match status" value="1"/>
</dbReference>
<sequence>MTRINVDSDHIRQQADARHQRLTQQLPHADKYLTPHLPTPHTTLLRSGSLQLLKFEPVTSPQLHTPVLICYALVNRPWILDLSPQRSLIHRLLQQGIPVYLIDWGYPERCDRHLTLDDYLTDLLDRCTDSVRLDAGSNKVNLMGVCQGGVLSLCYSLLYPHKVRNLITLVTPADTAVDNFTLSQLTRTIDLDLTSRTYGNIPGSLLNEIFTLLQPMRLGLEKRIVASRQLCDNDNQVQHFLRMEQWLQDCPDLAGAALQDFIQLFFRDNALMSEAGFELADSLLKPHDLSPPLLNIYGSRDQLVPPAASAALGKLAQGKDYTEVALDAGHIGVLNGGKALTTLPPLIYNWLQEREPHRISGSP</sequence>
<dbReference type="Proteomes" id="UP000538931">
    <property type="component" value="Unassembled WGS sequence"/>
</dbReference>
<dbReference type="RefSeq" id="WP_181738201.1">
    <property type="nucleotide sequence ID" value="NZ_JACEMT010000041.1"/>
</dbReference>
<dbReference type="PANTHER" id="PTHR36837:SF2">
    <property type="entry name" value="POLY(3-HYDROXYALKANOATE) POLYMERASE SUBUNIT PHAC"/>
    <property type="match status" value="1"/>
</dbReference>
<dbReference type="EMBL" id="JACEMT010000041">
    <property type="protein sequence ID" value="MBA4501901.1"/>
    <property type="molecule type" value="Genomic_DNA"/>
</dbReference>
<protein>
    <submittedName>
        <fullName evidence="2">Alpha/beta fold hydrolase</fullName>
    </submittedName>
</protein>
<dbReference type="SUPFAM" id="SSF53474">
    <property type="entry name" value="alpha/beta-Hydrolases"/>
    <property type="match status" value="1"/>
</dbReference>
<evidence type="ECO:0000313" key="2">
    <source>
        <dbReference type="EMBL" id="MBA4501901.1"/>
    </source>
</evidence>
<name>A0A7W1WXB4_9GAMM</name>
<feature type="domain" description="AB hydrolase-1" evidence="1">
    <location>
        <begin position="66"/>
        <end position="335"/>
    </location>
</feature>
<reference evidence="2 3" key="1">
    <citation type="submission" date="2020-07" db="EMBL/GenBank/DDBJ databases">
        <title>Bacterium isolated from marien macroalgae.</title>
        <authorList>
            <person name="Zhu K."/>
            <person name="Lu D."/>
            <person name="Du Z."/>
        </authorList>
    </citation>
    <scope>NUCLEOTIDE SEQUENCE [LARGE SCALE GENOMIC DNA]</scope>
    <source>
        <strain evidence="2 3">3-1745</strain>
    </source>
</reference>
<dbReference type="Pfam" id="PF00561">
    <property type="entry name" value="Abhydrolase_1"/>
    <property type="match status" value="1"/>
</dbReference>
<keyword evidence="3" id="KW-1185">Reference proteome</keyword>
<dbReference type="GO" id="GO:0016787">
    <property type="term" value="F:hydrolase activity"/>
    <property type="evidence" value="ECO:0007669"/>
    <property type="project" value="UniProtKB-KW"/>
</dbReference>
<comment type="caution">
    <text evidence="2">The sequence shown here is derived from an EMBL/GenBank/DDBJ whole genome shotgun (WGS) entry which is preliminary data.</text>
</comment>